<comment type="caution">
    <text evidence="3">The sequence shown here is derived from an EMBL/GenBank/DDBJ whole genome shotgun (WGS) entry which is preliminary data.</text>
</comment>
<sequence length="213" mass="22935">MEQIHNKLMESSKGYASWHEHPHHKKVHWGVIILILAIFVLIFFKGVANWRNAVTNLVVIEIAPPSAILTLDPKEKAVGVGDSFTVDVILDTDGKQVDGVDLYSLHYDPTILNVVDGVSAKPGIQVIPGTIMDFNAVNSVDQATGTIKFSQAATGGTSFSGKGVLASIHFKAVGKGSTYLKFDFSFGSTKDTNVAHAGKDQLARVVDALYTVK</sequence>
<name>A0A1F6Y4C5_9BACT</name>
<dbReference type="EMBL" id="MFVU01000031">
    <property type="protein sequence ID" value="OGJ01233.1"/>
    <property type="molecule type" value="Genomic_DNA"/>
</dbReference>
<dbReference type="CDD" id="cd08547">
    <property type="entry name" value="Type_II_cohesin"/>
    <property type="match status" value="1"/>
</dbReference>
<dbReference type="Gene3D" id="2.60.40.680">
    <property type="match status" value="1"/>
</dbReference>
<evidence type="ECO:0000313" key="3">
    <source>
        <dbReference type="EMBL" id="OGJ01233.1"/>
    </source>
</evidence>
<dbReference type="Proteomes" id="UP000178645">
    <property type="component" value="Unassembled WGS sequence"/>
</dbReference>
<gene>
    <name evidence="3" type="ORF">A3G53_03760</name>
</gene>
<dbReference type="AlphaFoldDB" id="A0A1F6Y4C5"/>
<keyword evidence="1" id="KW-1133">Transmembrane helix</keyword>
<evidence type="ECO:0000313" key="4">
    <source>
        <dbReference type="Proteomes" id="UP000178645"/>
    </source>
</evidence>
<dbReference type="GO" id="GO:0000272">
    <property type="term" value="P:polysaccharide catabolic process"/>
    <property type="evidence" value="ECO:0007669"/>
    <property type="project" value="InterPro"/>
</dbReference>
<dbReference type="InterPro" id="IPR008965">
    <property type="entry name" value="CBM2/CBM3_carb-bd_dom_sf"/>
</dbReference>
<dbReference type="SUPFAM" id="SSF49384">
    <property type="entry name" value="Carbohydrate-binding domain"/>
    <property type="match status" value="1"/>
</dbReference>
<feature type="domain" description="Cohesin" evidence="2">
    <location>
        <begin position="76"/>
        <end position="193"/>
    </location>
</feature>
<dbReference type="Pfam" id="PF00963">
    <property type="entry name" value="Cohesin"/>
    <property type="match status" value="1"/>
</dbReference>
<proteinExistence type="predicted"/>
<organism evidence="3 4">
    <name type="scientific">Candidatus Nomurabacteria bacterium RIFCSPLOWO2_12_FULL_44_11</name>
    <dbReference type="NCBI Taxonomy" id="1801796"/>
    <lineage>
        <taxon>Bacteria</taxon>
        <taxon>Candidatus Nomuraibacteriota</taxon>
    </lineage>
</organism>
<reference evidence="3 4" key="1">
    <citation type="journal article" date="2016" name="Nat. Commun.">
        <title>Thousands of microbial genomes shed light on interconnected biogeochemical processes in an aquifer system.</title>
        <authorList>
            <person name="Anantharaman K."/>
            <person name="Brown C.T."/>
            <person name="Hug L.A."/>
            <person name="Sharon I."/>
            <person name="Castelle C.J."/>
            <person name="Probst A.J."/>
            <person name="Thomas B.C."/>
            <person name="Singh A."/>
            <person name="Wilkins M.J."/>
            <person name="Karaoz U."/>
            <person name="Brodie E.L."/>
            <person name="Williams K.H."/>
            <person name="Hubbard S.S."/>
            <person name="Banfield J.F."/>
        </authorList>
    </citation>
    <scope>NUCLEOTIDE SEQUENCE [LARGE SCALE GENOMIC DNA]</scope>
</reference>
<dbReference type="InterPro" id="IPR002102">
    <property type="entry name" value="Cohesin_dom"/>
</dbReference>
<accession>A0A1F6Y4C5</accession>
<feature type="transmembrane region" description="Helical" evidence="1">
    <location>
        <begin position="27"/>
        <end position="44"/>
    </location>
</feature>
<keyword evidence="1" id="KW-0472">Membrane</keyword>
<evidence type="ECO:0000256" key="1">
    <source>
        <dbReference type="SAM" id="Phobius"/>
    </source>
</evidence>
<protein>
    <recommendedName>
        <fullName evidence="2">Cohesin domain-containing protein</fullName>
    </recommendedName>
</protein>
<keyword evidence="1" id="KW-0812">Transmembrane</keyword>
<evidence type="ECO:0000259" key="2">
    <source>
        <dbReference type="Pfam" id="PF00963"/>
    </source>
</evidence>
<dbReference type="GO" id="GO:0030246">
    <property type="term" value="F:carbohydrate binding"/>
    <property type="evidence" value="ECO:0007669"/>
    <property type="project" value="InterPro"/>
</dbReference>